<gene>
    <name evidence="2" type="ORF">ACFQ47_04195</name>
</gene>
<evidence type="ECO:0000313" key="3">
    <source>
        <dbReference type="Proteomes" id="UP001597192"/>
    </source>
</evidence>
<dbReference type="Pfam" id="PF15931">
    <property type="entry name" value="DUF4747"/>
    <property type="match status" value="1"/>
</dbReference>
<feature type="region of interest" description="Disordered" evidence="1">
    <location>
        <begin position="82"/>
        <end position="116"/>
    </location>
</feature>
<reference evidence="3" key="1">
    <citation type="journal article" date="2019" name="Int. J. Syst. Evol. Microbiol.">
        <title>The Global Catalogue of Microorganisms (GCM) 10K type strain sequencing project: providing services to taxonomists for standard genome sequencing and annotation.</title>
        <authorList>
            <consortium name="The Broad Institute Genomics Platform"/>
            <consortium name="The Broad Institute Genome Sequencing Center for Infectious Disease"/>
            <person name="Wu L."/>
            <person name="Ma J."/>
        </authorList>
    </citation>
    <scope>NUCLEOTIDE SEQUENCE [LARGE SCALE GENOMIC DNA]</scope>
    <source>
        <strain evidence="3">CCM 8947</strain>
    </source>
</reference>
<dbReference type="InterPro" id="IPR031832">
    <property type="entry name" value="DUF4747"/>
</dbReference>
<comment type="caution">
    <text evidence="2">The sequence shown here is derived from an EMBL/GenBank/DDBJ whole genome shotgun (WGS) entry which is preliminary data.</text>
</comment>
<feature type="compositionally biased region" description="Basic and acidic residues" evidence="1">
    <location>
        <begin position="101"/>
        <end position="115"/>
    </location>
</feature>
<sequence length="145" mass="16307">MQRYQKLSKLVVKLVPPNGDKDDFAQLASLTTDRIEGSNATKIQQTFQTQRKEGLNKDSDLVQNYITGAGLGYAELKFSGKDQNGDPLELDTNRHTPYTKDVPRDQTKNHQKISDSGRAGIVSIMEYRTKLRLGLSKKASENKHQ</sequence>
<proteinExistence type="predicted"/>
<dbReference type="Proteomes" id="UP001597192">
    <property type="component" value="Unassembled WGS sequence"/>
</dbReference>
<name>A0ABW4CQ35_9LACO</name>
<protein>
    <submittedName>
        <fullName evidence="2">DUF4747 family protein</fullName>
    </submittedName>
</protein>
<evidence type="ECO:0000256" key="1">
    <source>
        <dbReference type="SAM" id="MobiDB-lite"/>
    </source>
</evidence>
<organism evidence="2 3">
    <name type="scientific">Lacticaseibacillus yichunensis</name>
    <dbReference type="NCBI Taxonomy" id="2486015"/>
    <lineage>
        <taxon>Bacteria</taxon>
        <taxon>Bacillati</taxon>
        <taxon>Bacillota</taxon>
        <taxon>Bacilli</taxon>
        <taxon>Lactobacillales</taxon>
        <taxon>Lactobacillaceae</taxon>
        <taxon>Lacticaseibacillus</taxon>
    </lineage>
</organism>
<evidence type="ECO:0000313" key="2">
    <source>
        <dbReference type="EMBL" id="MFD1431880.1"/>
    </source>
</evidence>
<dbReference type="EMBL" id="JBHTOG010000017">
    <property type="protein sequence ID" value="MFD1431880.1"/>
    <property type="molecule type" value="Genomic_DNA"/>
</dbReference>
<accession>A0ABW4CQ35</accession>
<dbReference type="RefSeq" id="WP_263852823.1">
    <property type="nucleotide sequence ID" value="NZ_JBHTOG010000017.1"/>
</dbReference>
<keyword evidence="3" id="KW-1185">Reference proteome</keyword>